<accession>A0A819HAC4</accession>
<evidence type="ECO:0000313" key="2">
    <source>
        <dbReference type="EMBL" id="CAF3900406.1"/>
    </source>
</evidence>
<comment type="caution">
    <text evidence="2">The sequence shown here is derived from an EMBL/GenBank/DDBJ whole genome shotgun (WGS) entry which is preliminary data.</text>
</comment>
<dbReference type="AlphaFoldDB" id="A0A819HAC4"/>
<proteinExistence type="predicted"/>
<name>A0A819HAC4_9BILA</name>
<sequence length="71" mass="8414">HEFELSKSSYSWYSDGDTCGDVELPSNKNKYDMESETTSEIEFLLDCDDQKMGYFNERTKNRREMKINLTL</sequence>
<organism evidence="2 3">
    <name type="scientific">Rotaria sordida</name>
    <dbReference type="NCBI Taxonomy" id="392033"/>
    <lineage>
        <taxon>Eukaryota</taxon>
        <taxon>Metazoa</taxon>
        <taxon>Spiralia</taxon>
        <taxon>Gnathifera</taxon>
        <taxon>Rotifera</taxon>
        <taxon>Eurotatoria</taxon>
        <taxon>Bdelloidea</taxon>
        <taxon>Philodinida</taxon>
        <taxon>Philodinidae</taxon>
        <taxon>Rotaria</taxon>
    </lineage>
</organism>
<dbReference type="Proteomes" id="UP000663823">
    <property type="component" value="Unassembled WGS sequence"/>
</dbReference>
<reference evidence="2" key="1">
    <citation type="submission" date="2021-02" db="EMBL/GenBank/DDBJ databases">
        <authorList>
            <person name="Nowell W R."/>
        </authorList>
    </citation>
    <scope>NUCLEOTIDE SEQUENCE</scope>
</reference>
<dbReference type="EMBL" id="CAJNOO010005769">
    <property type="protein sequence ID" value="CAF1429827.1"/>
    <property type="molecule type" value="Genomic_DNA"/>
</dbReference>
<protein>
    <submittedName>
        <fullName evidence="2">Uncharacterized protein</fullName>
    </submittedName>
</protein>
<evidence type="ECO:0000313" key="1">
    <source>
        <dbReference type="EMBL" id="CAF1429827.1"/>
    </source>
</evidence>
<gene>
    <name evidence="2" type="ORF">OTI717_LOCUS23753</name>
    <name evidence="1" type="ORF">RFH988_LOCUS35898</name>
</gene>
<dbReference type="EMBL" id="CAJOAX010004325">
    <property type="protein sequence ID" value="CAF3900406.1"/>
    <property type="molecule type" value="Genomic_DNA"/>
</dbReference>
<feature type="non-terminal residue" evidence="2">
    <location>
        <position position="1"/>
    </location>
</feature>
<dbReference type="Proteomes" id="UP000663882">
    <property type="component" value="Unassembled WGS sequence"/>
</dbReference>
<evidence type="ECO:0000313" key="3">
    <source>
        <dbReference type="Proteomes" id="UP000663823"/>
    </source>
</evidence>